<dbReference type="Pfam" id="PF12002">
    <property type="entry name" value="MgsA_C"/>
    <property type="match status" value="1"/>
</dbReference>
<dbReference type="GO" id="GO:0016887">
    <property type="term" value="F:ATP hydrolysis activity"/>
    <property type="evidence" value="ECO:0007669"/>
    <property type="project" value="InterPro"/>
</dbReference>
<gene>
    <name evidence="13" type="primary">WRNIP1</name>
    <name evidence="13" type="ORF">BLAG_LOCUS22364</name>
</gene>
<dbReference type="Gene3D" id="3.40.50.300">
    <property type="entry name" value="P-loop containing nucleotide triphosphate hydrolases"/>
    <property type="match status" value="1"/>
</dbReference>
<evidence type="ECO:0000256" key="8">
    <source>
        <dbReference type="ARBA" id="ARBA00022840"/>
    </source>
</evidence>
<dbReference type="Gene3D" id="3.30.160.60">
    <property type="entry name" value="Classic Zinc Finger"/>
    <property type="match status" value="1"/>
</dbReference>
<dbReference type="PANTHER" id="PTHR13779">
    <property type="entry name" value="WERNER HELICASE-INTERACTING PROTEIN 1 FAMILY MEMBER"/>
    <property type="match status" value="1"/>
</dbReference>
<dbReference type="InterPro" id="IPR008921">
    <property type="entry name" value="DNA_pol3_clamp-load_cplx_C"/>
</dbReference>
<evidence type="ECO:0000256" key="5">
    <source>
        <dbReference type="ARBA" id="ARBA00022763"/>
    </source>
</evidence>
<feature type="region of interest" description="Disordered" evidence="11">
    <location>
        <begin position="32"/>
        <end position="128"/>
    </location>
</feature>
<dbReference type="CDD" id="cd00009">
    <property type="entry name" value="AAA"/>
    <property type="match status" value="1"/>
</dbReference>
<keyword evidence="8" id="KW-0067">ATP-binding</keyword>
<evidence type="ECO:0000313" key="13">
    <source>
        <dbReference type="EMBL" id="CAH1269858.1"/>
    </source>
</evidence>
<keyword evidence="4" id="KW-0547">Nucleotide-binding</keyword>
<dbReference type="Pfam" id="PF16193">
    <property type="entry name" value="AAA_assoc_2"/>
    <property type="match status" value="1"/>
</dbReference>
<dbReference type="GO" id="GO:0008047">
    <property type="term" value="F:enzyme activator activity"/>
    <property type="evidence" value="ECO:0007669"/>
    <property type="project" value="TreeGrafter"/>
</dbReference>
<dbReference type="InterPro" id="IPR032423">
    <property type="entry name" value="AAA_assoc_2"/>
</dbReference>
<feature type="compositionally biased region" description="Polar residues" evidence="11">
    <location>
        <begin position="62"/>
        <end position="79"/>
    </location>
</feature>
<dbReference type="Pfam" id="PF00004">
    <property type="entry name" value="AAA"/>
    <property type="match status" value="1"/>
</dbReference>
<keyword evidence="5 10" id="KW-0227">DNA damage</keyword>
<dbReference type="SUPFAM" id="SSF52540">
    <property type="entry name" value="P-loop containing nucleoside triphosphate hydrolases"/>
    <property type="match status" value="1"/>
</dbReference>
<dbReference type="InterPro" id="IPR027417">
    <property type="entry name" value="P-loop_NTPase"/>
</dbReference>
<dbReference type="InterPro" id="IPR003593">
    <property type="entry name" value="AAA+_ATPase"/>
</dbReference>
<dbReference type="GO" id="GO:0017116">
    <property type="term" value="F:single-stranded DNA helicase activity"/>
    <property type="evidence" value="ECO:0007669"/>
    <property type="project" value="TreeGrafter"/>
</dbReference>
<dbReference type="PROSITE" id="PS51908">
    <property type="entry name" value="ZF_UBZ4"/>
    <property type="match status" value="1"/>
</dbReference>
<dbReference type="InterPro" id="IPR003959">
    <property type="entry name" value="ATPase_AAA_core"/>
</dbReference>
<keyword evidence="9 10" id="KW-0234">DNA repair</keyword>
<evidence type="ECO:0000256" key="1">
    <source>
        <dbReference type="ARBA" id="ARBA00008959"/>
    </source>
</evidence>
<dbReference type="InterPro" id="IPR021886">
    <property type="entry name" value="MgsA_C"/>
</dbReference>
<evidence type="ECO:0000256" key="3">
    <source>
        <dbReference type="ARBA" id="ARBA00022723"/>
    </source>
</evidence>
<dbReference type="SMART" id="SM00734">
    <property type="entry name" value="ZnF_Rad18"/>
    <property type="match status" value="1"/>
</dbReference>
<keyword evidence="2" id="KW-0235">DNA replication</keyword>
<evidence type="ECO:0000256" key="7">
    <source>
        <dbReference type="ARBA" id="ARBA00022833"/>
    </source>
</evidence>
<dbReference type="Gene3D" id="1.10.8.60">
    <property type="match status" value="1"/>
</dbReference>
<dbReference type="GO" id="GO:0006261">
    <property type="term" value="P:DNA-templated DNA replication"/>
    <property type="evidence" value="ECO:0007669"/>
    <property type="project" value="TreeGrafter"/>
</dbReference>
<dbReference type="GO" id="GO:0000731">
    <property type="term" value="P:DNA synthesis involved in DNA repair"/>
    <property type="evidence" value="ECO:0007669"/>
    <property type="project" value="TreeGrafter"/>
</dbReference>
<evidence type="ECO:0000256" key="2">
    <source>
        <dbReference type="ARBA" id="ARBA00022705"/>
    </source>
</evidence>
<evidence type="ECO:0000259" key="12">
    <source>
        <dbReference type="PROSITE" id="PS51908"/>
    </source>
</evidence>
<dbReference type="SUPFAM" id="SSF48019">
    <property type="entry name" value="post-AAA+ oligomerization domain-like"/>
    <property type="match status" value="1"/>
</dbReference>
<sequence length="577" mass="63170">MAARRTDLLPCPVCGKTYSMATINSHVDRCLNEGGESQEHSETGMKRPGDEKVPPAKRSKQESSTGSRDTQACLGTSVSPAAKTSAKGRVFSSPVSTKTPMFFQKKGPTTSSGNAVQNGPMVGDRFKPTKEDFRPLAERVRPTCLDQYVGQTKALGTGSMLRMLVEAHDIPSMVLWGPPGCGKTTMARIIAKNAKQRQNSRFVSLSATMSGVDEVRDVIKVAKNEQTMFRRKTILFIDEIHRFNKKQQDTFLPHVESGAIILIGATTENPSFSLNSALLSRCRVIVLEKLGVEDVEQILRRAAETIGVCVSGEVSEQGHSDKEPEESRAGPPVTIQKEAITTLAHLCDGDARTALNGLQTAVRSQIATHSNHGNKQDSQPVVVTVEHVKEGLQRSHVLYDRAGEEHYNIISAMHKSIRGSDANAALYWLARMLAGGEDPLYVARRLIRCASEDVGLADPSALVQAMTTYQACHSIGMPECEVILAQCVVYLARAPKSVEVYTAYTNAKQCVERHEGPLPGVPLHLRNAPTRLMKDLGYGKGYKYNPAFSEPVQQDYLPQELLGTDFFTYQGTDTSYM</sequence>
<dbReference type="Gene3D" id="1.10.3710.10">
    <property type="entry name" value="DNA polymerase III clamp loader subunits, C-terminal domain"/>
    <property type="match status" value="1"/>
</dbReference>
<evidence type="ECO:0000256" key="10">
    <source>
        <dbReference type="PROSITE-ProRule" id="PRU01256"/>
    </source>
</evidence>
<keyword evidence="7" id="KW-0862">Zinc</keyword>
<dbReference type="InterPro" id="IPR051314">
    <property type="entry name" value="AAA_ATPase_RarA/MGS1/WRNIP1"/>
</dbReference>
<dbReference type="GO" id="GO:0005524">
    <property type="term" value="F:ATP binding"/>
    <property type="evidence" value="ECO:0007669"/>
    <property type="project" value="UniProtKB-KW"/>
</dbReference>
<dbReference type="SMART" id="SM00382">
    <property type="entry name" value="AAA"/>
    <property type="match status" value="1"/>
</dbReference>
<dbReference type="GO" id="GO:0005634">
    <property type="term" value="C:nucleus"/>
    <property type="evidence" value="ECO:0007669"/>
    <property type="project" value="TreeGrafter"/>
</dbReference>
<dbReference type="FunFam" id="3.40.50.300:FF:000137">
    <property type="entry name" value="Replication-associated recombination protein A"/>
    <property type="match status" value="1"/>
</dbReference>
<feature type="compositionally biased region" description="Basic and acidic residues" evidence="11">
    <location>
        <begin position="32"/>
        <end position="54"/>
    </location>
</feature>
<dbReference type="GO" id="GO:0003677">
    <property type="term" value="F:DNA binding"/>
    <property type="evidence" value="ECO:0007669"/>
    <property type="project" value="InterPro"/>
</dbReference>
<dbReference type="FunFam" id="1.20.272.10:FF:000001">
    <property type="entry name" value="Putative AAA family ATPase"/>
    <property type="match status" value="1"/>
</dbReference>
<dbReference type="OrthoDB" id="10265467at2759"/>
<dbReference type="Proteomes" id="UP000838412">
    <property type="component" value="Chromosome 7"/>
</dbReference>
<dbReference type="PANTHER" id="PTHR13779:SF7">
    <property type="entry name" value="ATPASE WRNIP1"/>
    <property type="match status" value="1"/>
</dbReference>
<evidence type="ECO:0000256" key="9">
    <source>
        <dbReference type="ARBA" id="ARBA00023204"/>
    </source>
</evidence>
<accession>A0A8K0A7X5</accession>
<protein>
    <submittedName>
        <fullName evidence="13">WRNIP1 protein</fullName>
    </submittedName>
</protein>
<dbReference type="CDD" id="cd18139">
    <property type="entry name" value="HLD_clamp_RarA"/>
    <property type="match status" value="1"/>
</dbReference>
<evidence type="ECO:0000256" key="11">
    <source>
        <dbReference type="SAM" id="MobiDB-lite"/>
    </source>
</evidence>
<feature type="compositionally biased region" description="Polar residues" evidence="11">
    <location>
        <begin position="107"/>
        <end position="117"/>
    </location>
</feature>
<organism evidence="13 14">
    <name type="scientific">Branchiostoma lanceolatum</name>
    <name type="common">Common lancelet</name>
    <name type="synonym">Amphioxus lanceolatum</name>
    <dbReference type="NCBI Taxonomy" id="7740"/>
    <lineage>
        <taxon>Eukaryota</taxon>
        <taxon>Metazoa</taxon>
        <taxon>Chordata</taxon>
        <taxon>Cephalochordata</taxon>
        <taxon>Leptocardii</taxon>
        <taxon>Amphioxiformes</taxon>
        <taxon>Branchiostomatidae</taxon>
        <taxon>Branchiostoma</taxon>
    </lineage>
</organism>
<evidence type="ECO:0000256" key="6">
    <source>
        <dbReference type="ARBA" id="ARBA00022771"/>
    </source>
</evidence>
<name>A0A8K0A7X5_BRALA</name>
<dbReference type="InterPro" id="IPR006642">
    <property type="entry name" value="Rad18_UBZ4"/>
</dbReference>
<evidence type="ECO:0000256" key="4">
    <source>
        <dbReference type="ARBA" id="ARBA00022741"/>
    </source>
</evidence>
<comment type="similarity">
    <text evidence="1">Belongs to the AAA ATPase family. RarA/MGS1/WRNIP1 subfamily.</text>
</comment>
<feature type="domain" description="UBZ4-type" evidence="12">
    <location>
        <begin position="8"/>
        <end position="35"/>
    </location>
</feature>
<dbReference type="FunFam" id="1.10.3710.10:FF:000002">
    <property type="entry name" value="ATPase WRNIP1 isoform 1"/>
    <property type="match status" value="1"/>
</dbReference>
<dbReference type="Gene3D" id="1.20.272.10">
    <property type="match status" value="1"/>
</dbReference>
<evidence type="ECO:0000313" key="14">
    <source>
        <dbReference type="Proteomes" id="UP000838412"/>
    </source>
</evidence>
<keyword evidence="14" id="KW-1185">Reference proteome</keyword>
<keyword evidence="3" id="KW-0479">Metal-binding</keyword>
<keyword evidence="6 10" id="KW-0863">Zinc-finger</keyword>
<dbReference type="AlphaFoldDB" id="A0A8K0A7X5"/>
<dbReference type="EMBL" id="OV696692">
    <property type="protein sequence ID" value="CAH1269858.1"/>
    <property type="molecule type" value="Genomic_DNA"/>
</dbReference>
<dbReference type="GO" id="GO:0008270">
    <property type="term" value="F:zinc ion binding"/>
    <property type="evidence" value="ECO:0007669"/>
    <property type="project" value="UniProtKB-KW"/>
</dbReference>
<proteinExistence type="inferred from homology"/>
<reference evidence="13" key="1">
    <citation type="submission" date="2022-01" db="EMBL/GenBank/DDBJ databases">
        <authorList>
            <person name="Braso-Vives M."/>
        </authorList>
    </citation>
    <scope>NUCLEOTIDE SEQUENCE</scope>
</reference>